<dbReference type="EMBL" id="CP001390">
    <property type="protein sequence ID" value="ACM22146.1"/>
    <property type="molecule type" value="Genomic_DNA"/>
</dbReference>
<gene>
    <name evidence="6" type="primary">ppiA</name>
    <name evidence="6" type="ordered locus">Geob_3809</name>
</gene>
<protein>
    <recommendedName>
        <fullName evidence="4">Peptidyl-prolyl cis-trans isomerase</fullName>
        <shortName evidence="4">PPIase</shortName>
        <ecNumber evidence="4">5.2.1.8</ecNumber>
    </recommendedName>
</protein>
<dbReference type="OrthoDB" id="9807797at2"/>
<dbReference type="CDD" id="cd01920">
    <property type="entry name" value="cyclophilin_EcCYP_like"/>
    <property type="match status" value="1"/>
</dbReference>
<feature type="domain" description="PPIase cyclophilin-type" evidence="5">
    <location>
        <begin position="27"/>
        <end position="191"/>
    </location>
</feature>
<dbReference type="EC" id="5.2.1.8" evidence="4"/>
<dbReference type="GO" id="GO:0006457">
    <property type="term" value="P:protein folding"/>
    <property type="evidence" value="ECO:0007669"/>
    <property type="project" value="InterPro"/>
</dbReference>
<dbReference type="PROSITE" id="PS50072">
    <property type="entry name" value="CSA_PPIASE_2"/>
    <property type="match status" value="1"/>
</dbReference>
<dbReference type="InterPro" id="IPR029000">
    <property type="entry name" value="Cyclophilin-like_dom_sf"/>
</dbReference>
<evidence type="ECO:0000256" key="2">
    <source>
        <dbReference type="ARBA" id="ARBA00023110"/>
    </source>
</evidence>
<sequence>MLRKLAVAILMGLCLSATAGAADTKGKNPVVVMETNLGTVKMELFQKEAPISVKNFLDYTNDGYYNGTIFHRVIPNFMIQGGGFTEGLKMKSGKAPIKNEAGNGLKNDRGTLAMARTMMVDSATSQFFINVVNNGFLNHTDNTPRGFGYAVFGKVIEGMDVVDKIAAVKTGTQKGFADVPETTVVIKSMKLVK</sequence>
<feature type="chain" id="PRO_5006522683" description="Peptidyl-prolyl cis-trans isomerase" evidence="4">
    <location>
        <begin position="22"/>
        <end position="193"/>
    </location>
</feature>
<proteinExistence type="inferred from homology"/>
<dbReference type="PANTHER" id="PTHR43246">
    <property type="entry name" value="PEPTIDYL-PROLYL CIS-TRANS ISOMERASE CYP38, CHLOROPLASTIC"/>
    <property type="match status" value="1"/>
</dbReference>
<dbReference type="Gene3D" id="2.40.100.10">
    <property type="entry name" value="Cyclophilin-like"/>
    <property type="match status" value="1"/>
</dbReference>
<keyword evidence="4" id="KW-0732">Signal</keyword>
<keyword evidence="3 4" id="KW-0413">Isomerase</keyword>
<evidence type="ECO:0000256" key="3">
    <source>
        <dbReference type="ARBA" id="ARBA00023235"/>
    </source>
</evidence>
<dbReference type="KEGG" id="geo:Geob_3809"/>
<dbReference type="GO" id="GO:0003755">
    <property type="term" value="F:peptidyl-prolyl cis-trans isomerase activity"/>
    <property type="evidence" value="ECO:0007669"/>
    <property type="project" value="UniProtKB-UniRule"/>
</dbReference>
<dbReference type="PRINTS" id="PR00153">
    <property type="entry name" value="CSAPPISMRASE"/>
</dbReference>
<comment type="catalytic activity">
    <reaction evidence="4">
        <text>[protein]-peptidylproline (omega=180) = [protein]-peptidylproline (omega=0)</text>
        <dbReference type="Rhea" id="RHEA:16237"/>
        <dbReference type="Rhea" id="RHEA-COMP:10747"/>
        <dbReference type="Rhea" id="RHEA-COMP:10748"/>
        <dbReference type="ChEBI" id="CHEBI:83833"/>
        <dbReference type="ChEBI" id="CHEBI:83834"/>
        <dbReference type="EC" id="5.2.1.8"/>
    </reaction>
</comment>
<reference evidence="6 7" key="1">
    <citation type="submission" date="2009-01" db="EMBL/GenBank/DDBJ databases">
        <title>Complete sequence of Geobacter sp. FRC-32.</title>
        <authorList>
            <consortium name="US DOE Joint Genome Institute"/>
            <person name="Lucas S."/>
            <person name="Copeland A."/>
            <person name="Lapidus A."/>
            <person name="Glavina del Rio T."/>
            <person name="Dalin E."/>
            <person name="Tice H."/>
            <person name="Bruce D."/>
            <person name="Goodwin L."/>
            <person name="Pitluck S."/>
            <person name="Saunders E."/>
            <person name="Brettin T."/>
            <person name="Detter J.C."/>
            <person name="Han C."/>
            <person name="Larimer F."/>
            <person name="Land M."/>
            <person name="Hauser L."/>
            <person name="Kyrpides N."/>
            <person name="Ovchinnikova G."/>
            <person name="Kostka J."/>
            <person name="Richardson P."/>
        </authorList>
    </citation>
    <scope>NUCLEOTIDE SEQUENCE [LARGE SCALE GENOMIC DNA]</scope>
    <source>
        <strain evidence="7">DSM 22248 / JCM 15807 / FRC-32</strain>
    </source>
</reference>
<feature type="signal peptide" evidence="4">
    <location>
        <begin position="1"/>
        <end position="21"/>
    </location>
</feature>
<dbReference type="AlphaFoldDB" id="B9M7P0"/>
<evidence type="ECO:0000259" key="5">
    <source>
        <dbReference type="PROSITE" id="PS50072"/>
    </source>
</evidence>
<dbReference type="STRING" id="316067.Geob_3809"/>
<evidence type="ECO:0000313" key="6">
    <source>
        <dbReference type="EMBL" id="ACM22146.1"/>
    </source>
</evidence>
<organism evidence="6 7">
    <name type="scientific">Geotalea daltonii (strain DSM 22248 / JCM 15807 / FRC-32)</name>
    <name type="common">Geobacter daltonii</name>
    <dbReference type="NCBI Taxonomy" id="316067"/>
    <lineage>
        <taxon>Bacteria</taxon>
        <taxon>Pseudomonadati</taxon>
        <taxon>Thermodesulfobacteriota</taxon>
        <taxon>Desulfuromonadia</taxon>
        <taxon>Geobacterales</taxon>
        <taxon>Geobacteraceae</taxon>
        <taxon>Geotalea</taxon>
    </lineage>
</organism>
<comment type="function">
    <text evidence="4">PPIases accelerate the folding of proteins. It catalyzes the cis-trans isomerization of proline imidic peptide bonds in oligopeptides.</text>
</comment>
<comment type="similarity">
    <text evidence="1 4">Belongs to the cyclophilin-type PPIase family.</text>
</comment>
<name>B9M7P0_GEODF</name>
<dbReference type="eggNOG" id="COG0652">
    <property type="taxonomic scope" value="Bacteria"/>
</dbReference>
<dbReference type="Pfam" id="PF00160">
    <property type="entry name" value="Pro_isomerase"/>
    <property type="match status" value="1"/>
</dbReference>
<accession>B9M7P0</accession>
<dbReference type="InterPro" id="IPR020892">
    <property type="entry name" value="Cyclophilin-type_PPIase_CS"/>
</dbReference>
<dbReference type="InterPro" id="IPR002130">
    <property type="entry name" value="Cyclophilin-type_PPIase_dom"/>
</dbReference>
<evidence type="ECO:0000313" key="7">
    <source>
        <dbReference type="Proteomes" id="UP000007721"/>
    </source>
</evidence>
<evidence type="ECO:0000256" key="1">
    <source>
        <dbReference type="ARBA" id="ARBA00007365"/>
    </source>
</evidence>
<dbReference type="HOGENOM" id="CLU_012062_16_9_7"/>
<dbReference type="SUPFAM" id="SSF50891">
    <property type="entry name" value="Cyclophilin-like"/>
    <property type="match status" value="1"/>
</dbReference>
<dbReference type="InterPro" id="IPR044665">
    <property type="entry name" value="E_coli_cyclophilin_A-like"/>
</dbReference>
<keyword evidence="2 4" id="KW-0697">Rotamase</keyword>
<dbReference type="PROSITE" id="PS00170">
    <property type="entry name" value="CSA_PPIASE_1"/>
    <property type="match status" value="1"/>
</dbReference>
<evidence type="ECO:0000256" key="4">
    <source>
        <dbReference type="RuleBase" id="RU363019"/>
    </source>
</evidence>
<dbReference type="Proteomes" id="UP000007721">
    <property type="component" value="Chromosome"/>
</dbReference>
<dbReference type="RefSeq" id="WP_012648872.1">
    <property type="nucleotide sequence ID" value="NC_011979.1"/>
</dbReference>
<keyword evidence="7" id="KW-1185">Reference proteome</keyword>